<name>A0A433VCK0_9CYAN</name>
<proteinExistence type="predicted"/>
<keyword evidence="1" id="KW-0732">Signal</keyword>
<gene>
    <name evidence="2" type="ORF">DSM106972_047120</name>
</gene>
<evidence type="ECO:0000256" key="1">
    <source>
        <dbReference type="SAM" id="SignalP"/>
    </source>
</evidence>
<dbReference type="AlphaFoldDB" id="A0A433VCK0"/>
<feature type="chain" id="PRO_5030092522" evidence="1">
    <location>
        <begin position="23"/>
        <end position="248"/>
    </location>
</feature>
<protein>
    <submittedName>
        <fullName evidence="2">Uncharacterized protein</fullName>
    </submittedName>
</protein>
<reference evidence="2" key="1">
    <citation type="submission" date="2018-12" db="EMBL/GenBank/DDBJ databases">
        <authorList>
            <person name="Will S."/>
            <person name="Neumann-Schaal M."/>
            <person name="Henke P."/>
        </authorList>
    </citation>
    <scope>NUCLEOTIDE SEQUENCE</scope>
    <source>
        <strain evidence="2">PCC 7102</strain>
    </source>
</reference>
<dbReference type="RefSeq" id="WP_127083084.1">
    <property type="nucleotide sequence ID" value="NZ_RSCL01000012.1"/>
</dbReference>
<reference evidence="2" key="2">
    <citation type="journal article" date="2019" name="Genome Biol. Evol.">
        <title>Day and night: Metabolic profiles and evolutionary relationships of six axenic non-marine cyanobacteria.</title>
        <authorList>
            <person name="Will S.E."/>
            <person name="Henke P."/>
            <person name="Boedeker C."/>
            <person name="Huang S."/>
            <person name="Brinkmann H."/>
            <person name="Rohde M."/>
            <person name="Jarek M."/>
            <person name="Friedl T."/>
            <person name="Seufert S."/>
            <person name="Schumacher M."/>
            <person name="Overmann J."/>
            <person name="Neumann-Schaal M."/>
            <person name="Petersen J."/>
        </authorList>
    </citation>
    <scope>NUCLEOTIDE SEQUENCE [LARGE SCALE GENOMIC DNA]</scope>
    <source>
        <strain evidence="2">PCC 7102</strain>
    </source>
</reference>
<dbReference type="EMBL" id="RSCL01000012">
    <property type="protein sequence ID" value="RUT03798.1"/>
    <property type="molecule type" value="Genomic_DNA"/>
</dbReference>
<sequence length="248" mass="27098">MKTGIFCVITFSLITVSFSVDAQQPGASTISPSQSVTEKAINLQVWTGRATAIDFSSVNEQITQIFLADPSRFTYATDTPLETGRATTIFLRRIKPLQFPNLTTASVTNLFVKTKTANGNARLYTFNLQAGENLPKYSTIDIAAVSGVEQQRQTLEVGSFRRATLSDIERGLVAAVRLGYAPTRDPIVFKVREFLAIARNTSSQTLVEIAQKVNLPLPVLTEIGLLGIEDNIKNPAPKPNSYPMPTSE</sequence>
<feature type="signal peptide" evidence="1">
    <location>
        <begin position="1"/>
        <end position="22"/>
    </location>
</feature>
<evidence type="ECO:0000313" key="2">
    <source>
        <dbReference type="EMBL" id="RUT03798.1"/>
    </source>
</evidence>
<dbReference type="Proteomes" id="UP000271624">
    <property type="component" value="Unassembled WGS sequence"/>
</dbReference>
<dbReference type="OrthoDB" id="580884at2"/>
<keyword evidence="3" id="KW-1185">Reference proteome</keyword>
<accession>A0A433VCK0</accession>
<organism evidence="2 3">
    <name type="scientific">Dulcicalothrix desertica PCC 7102</name>
    <dbReference type="NCBI Taxonomy" id="232991"/>
    <lineage>
        <taxon>Bacteria</taxon>
        <taxon>Bacillati</taxon>
        <taxon>Cyanobacteriota</taxon>
        <taxon>Cyanophyceae</taxon>
        <taxon>Nostocales</taxon>
        <taxon>Calotrichaceae</taxon>
        <taxon>Dulcicalothrix</taxon>
    </lineage>
</organism>
<evidence type="ECO:0000313" key="3">
    <source>
        <dbReference type="Proteomes" id="UP000271624"/>
    </source>
</evidence>
<comment type="caution">
    <text evidence="2">The sequence shown here is derived from an EMBL/GenBank/DDBJ whole genome shotgun (WGS) entry which is preliminary data.</text>
</comment>